<dbReference type="OrthoDB" id="5424147at2759"/>
<evidence type="ECO:0000256" key="6">
    <source>
        <dbReference type="ARBA" id="ARBA00023128"/>
    </source>
</evidence>
<evidence type="ECO:0000256" key="9">
    <source>
        <dbReference type="SAM" id="Phobius"/>
    </source>
</evidence>
<keyword evidence="11" id="KW-1185">Reference proteome</keyword>
<accession>A0A2J6QQ74</accession>
<proteinExistence type="predicted"/>
<evidence type="ECO:0000256" key="5">
    <source>
        <dbReference type="ARBA" id="ARBA00023054"/>
    </source>
</evidence>
<feature type="compositionally biased region" description="Polar residues" evidence="8">
    <location>
        <begin position="113"/>
        <end position="125"/>
    </location>
</feature>
<evidence type="ECO:0000256" key="3">
    <source>
        <dbReference type="ARBA" id="ARBA00022692"/>
    </source>
</evidence>
<evidence type="ECO:0000256" key="8">
    <source>
        <dbReference type="SAM" id="MobiDB-lite"/>
    </source>
</evidence>
<keyword evidence="7 9" id="KW-0472">Membrane</keyword>
<reference evidence="10 11" key="1">
    <citation type="submission" date="2016-05" db="EMBL/GenBank/DDBJ databases">
        <title>A degradative enzymes factory behind the ericoid mycorrhizal symbiosis.</title>
        <authorList>
            <consortium name="DOE Joint Genome Institute"/>
            <person name="Martino E."/>
            <person name="Morin E."/>
            <person name="Grelet G."/>
            <person name="Kuo A."/>
            <person name="Kohler A."/>
            <person name="Daghino S."/>
            <person name="Barry K."/>
            <person name="Choi C."/>
            <person name="Cichocki N."/>
            <person name="Clum A."/>
            <person name="Copeland A."/>
            <person name="Hainaut M."/>
            <person name="Haridas S."/>
            <person name="Labutti K."/>
            <person name="Lindquist E."/>
            <person name="Lipzen A."/>
            <person name="Khouja H.-R."/>
            <person name="Murat C."/>
            <person name="Ohm R."/>
            <person name="Olson A."/>
            <person name="Spatafora J."/>
            <person name="Veneault-Fourrey C."/>
            <person name="Henrissat B."/>
            <person name="Grigoriev I."/>
            <person name="Martin F."/>
            <person name="Perotto S."/>
        </authorList>
    </citation>
    <scope>NUCLEOTIDE SEQUENCE [LARGE SCALE GENOMIC DNA]</scope>
    <source>
        <strain evidence="10 11">UAMH 7357</strain>
    </source>
</reference>
<keyword evidence="4 9" id="KW-1133">Transmembrane helix</keyword>
<keyword evidence="5" id="KW-0175">Coiled coil</keyword>
<dbReference type="Proteomes" id="UP000235672">
    <property type="component" value="Unassembled WGS sequence"/>
</dbReference>
<dbReference type="EMBL" id="KZ613464">
    <property type="protein sequence ID" value="PMD28416.1"/>
    <property type="molecule type" value="Genomic_DNA"/>
</dbReference>
<keyword evidence="3 9" id="KW-0812">Transmembrane</keyword>
<evidence type="ECO:0008006" key="12">
    <source>
        <dbReference type="Google" id="ProtNLM"/>
    </source>
</evidence>
<dbReference type="Pfam" id="PF07798">
    <property type="entry name" value="CCDC90-like"/>
    <property type="match status" value="1"/>
</dbReference>
<evidence type="ECO:0000313" key="11">
    <source>
        <dbReference type="Proteomes" id="UP000235672"/>
    </source>
</evidence>
<dbReference type="Gene3D" id="1.20.5.340">
    <property type="match status" value="1"/>
</dbReference>
<name>A0A2J6QQ74_9HELO</name>
<protein>
    <recommendedName>
        <fullName evidence="12">DUF1640-domain-containing protein</fullName>
    </recommendedName>
</protein>
<evidence type="ECO:0000256" key="1">
    <source>
        <dbReference type="ARBA" id="ARBA00004173"/>
    </source>
</evidence>
<evidence type="ECO:0000256" key="7">
    <source>
        <dbReference type="ARBA" id="ARBA00023136"/>
    </source>
</evidence>
<dbReference type="STRING" id="1745343.A0A2J6QQ74"/>
<dbReference type="PANTHER" id="PTHR14360:SF12">
    <property type="entry name" value="MOZ PROTEIN REPRESENTS A CHROMATIN-ASSOCIATED ACETYLTRANSFERASE"/>
    <property type="match status" value="1"/>
</dbReference>
<dbReference type="PANTHER" id="PTHR14360">
    <property type="entry name" value="PROTEIN FMP32, MITOCHONDRIAL"/>
    <property type="match status" value="1"/>
</dbReference>
<keyword evidence="6" id="KW-0496">Mitochondrion</keyword>
<dbReference type="GO" id="GO:0016020">
    <property type="term" value="C:membrane"/>
    <property type="evidence" value="ECO:0007669"/>
    <property type="project" value="UniProtKB-SubCell"/>
</dbReference>
<feature type="region of interest" description="Disordered" evidence="8">
    <location>
        <begin position="49"/>
        <end position="152"/>
    </location>
</feature>
<feature type="transmembrane region" description="Helical" evidence="9">
    <location>
        <begin position="354"/>
        <end position="373"/>
    </location>
</feature>
<sequence>MSTTRLTFLYPHLFRSIRVGESATNTVRLRARRPQQQCLKTRGFATTGRKEQRFVQRHGKAVEPFLKDGGTADSLKVFTPEEDGKDADKGRDSVNRSQNTKAEEEESEDLKQEPSSSAPLSQETQAAARLPGDGGMPVEEKLGVDGPTPLQTAAKNTKDVLAPLETILQMPPPETAEERNAAKPPHLQTPPYVHHFDTYTLVQQVEAGGFTEEQSITAMKAVRGLLALNLDVAKAGLVSKSDVENETYLFRAACSELKTEISNSRKKSEETMRRERTLLQHEVDILNQKMTQELLTLKDELKGMFDDRKMDVRMEQRAMESKIQELNYKITVMLNSDSKSEVEGLRWVLTRRSVMGILFMAFMVLTSLRYASYKSHEDEVKKKREAVMKTDERVEDLPAQGAAEILAAN</sequence>
<dbReference type="AlphaFoldDB" id="A0A2J6QQ74"/>
<gene>
    <name evidence="10" type="ORF">NA56DRAFT_588716</name>
</gene>
<dbReference type="GO" id="GO:0005739">
    <property type="term" value="C:mitochondrion"/>
    <property type="evidence" value="ECO:0007669"/>
    <property type="project" value="UniProtKB-SubCell"/>
</dbReference>
<evidence type="ECO:0000256" key="4">
    <source>
        <dbReference type="ARBA" id="ARBA00022989"/>
    </source>
</evidence>
<dbReference type="InterPro" id="IPR024461">
    <property type="entry name" value="CCDC90-like"/>
</dbReference>
<comment type="subcellular location">
    <subcellularLocation>
        <location evidence="2">Membrane</location>
    </subcellularLocation>
    <subcellularLocation>
        <location evidence="1">Mitochondrion</location>
    </subcellularLocation>
</comment>
<organism evidence="10 11">
    <name type="scientific">Hyaloscypha hepaticicola</name>
    <dbReference type="NCBI Taxonomy" id="2082293"/>
    <lineage>
        <taxon>Eukaryota</taxon>
        <taxon>Fungi</taxon>
        <taxon>Dikarya</taxon>
        <taxon>Ascomycota</taxon>
        <taxon>Pezizomycotina</taxon>
        <taxon>Leotiomycetes</taxon>
        <taxon>Helotiales</taxon>
        <taxon>Hyaloscyphaceae</taxon>
        <taxon>Hyaloscypha</taxon>
    </lineage>
</organism>
<dbReference type="FunFam" id="1.20.5.340:FF:000041">
    <property type="entry name" value="Moz represents a chromatin-associated acetyltransferase protein"/>
    <property type="match status" value="1"/>
</dbReference>
<evidence type="ECO:0000256" key="2">
    <source>
        <dbReference type="ARBA" id="ARBA00004370"/>
    </source>
</evidence>
<evidence type="ECO:0000313" key="10">
    <source>
        <dbReference type="EMBL" id="PMD28416.1"/>
    </source>
</evidence>